<dbReference type="GO" id="GO:0042626">
    <property type="term" value="F:ATPase-coupled transmembrane transporter activity"/>
    <property type="evidence" value="ECO:0007669"/>
    <property type="project" value="TreeGrafter"/>
</dbReference>
<keyword evidence="8 9" id="KW-0472">Membrane</keyword>
<evidence type="ECO:0000256" key="5">
    <source>
        <dbReference type="ARBA" id="ARBA00022741"/>
    </source>
</evidence>
<dbReference type="InterPro" id="IPR003593">
    <property type="entry name" value="AAA+_ATPase"/>
</dbReference>
<dbReference type="Gene3D" id="3.40.50.300">
    <property type="entry name" value="P-loop containing nucleotide triphosphate hydrolases"/>
    <property type="match status" value="2"/>
</dbReference>
<dbReference type="PROSITE" id="PS50893">
    <property type="entry name" value="ABC_TRANSPORTER_2"/>
    <property type="match status" value="2"/>
</dbReference>
<evidence type="ECO:0000256" key="4">
    <source>
        <dbReference type="ARBA" id="ARBA00022692"/>
    </source>
</evidence>
<feature type="transmembrane region" description="Helical" evidence="9">
    <location>
        <begin position="705"/>
        <end position="725"/>
    </location>
</feature>
<protein>
    <recommendedName>
        <fullName evidence="10">ABC transporter domain-containing protein</fullName>
    </recommendedName>
</protein>
<dbReference type="PROSITE" id="PS00211">
    <property type="entry name" value="ABC_TRANSPORTER_1"/>
    <property type="match status" value="2"/>
</dbReference>
<feature type="transmembrane region" description="Helical" evidence="9">
    <location>
        <begin position="543"/>
        <end position="561"/>
    </location>
</feature>
<evidence type="ECO:0000256" key="1">
    <source>
        <dbReference type="ARBA" id="ARBA00004141"/>
    </source>
</evidence>
<sequence>MLDEVGLSNLAGQVSAVVGPSGCGKTTLVRTICGLVPHCLPSEYRGSVKLQGVEIADASVQFIAERVAYVGQNPDAAIITRSVHDDIAFALQNLCLPGCEIETRVRDAAEKVGLTDYLWADPWTLSGGQRQRLAIAVVLAMSPKLLVLDEPTSNIDALGRQQFYQLISQLVAAGTGVVVIDHDLDPILPIVDQVIALDAEGAVIAAGPPRQVFYQHTTQLEQAGIWLPRAVRAGNTQALTCQEAEIELPGLEQVCGSQVRYWRKETSGWRLVEEIDNCPKGQPQLELKDFAVPGRSPAIRARLAGGEFVGLLGQNGAGKTSLLSALAGLLSFDGQAQLEGSRLRKGKHGIGYVFQNPEHQMVAATVEKELAVGGADAQTVEDLLARFHLEAVSQQHPLTLSGGQQRRLSVATMVAEQRAIIVLDEPTFGQDWDNTCELMDFIGQLCAQGHTVLMATHDIELALDNCSHLIALPARQSQPAEPRHNGRENRRGLFSALNPLTLFFALLPLMVTIFVVKQASLNLTLLCLETVLMFAARAQRMRTLIGVLAPWAATGFLFWVFSRADVLENISKMQDPGDALTAGSGIGALLSLIFLSGMASQPEELLVTMSTTFKVPYRITSAGTAAVAFVTRFSEDFALIRTAKALRGVGDKAGPLAPALRWFGSFLPLAILAVQHGERVALSMDSRGFGAYRKRTELIDVPWRLVDWVVVALLWLLAVGLWVFLPA</sequence>
<dbReference type="PATRIC" id="fig|883161.3.peg.1874"/>
<keyword evidence="5" id="KW-0547">Nucleotide-binding</keyword>
<comment type="subcellular location">
    <subcellularLocation>
        <location evidence="1">Membrane</location>
        <topology evidence="1">Multi-pass membrane protein</topology>
    </subcellularLocation>
</comment>
<dbReference type="PANTHER" id="PTHR43553:SF24">
    <property type="entry name" value="ENERGY-COUPLING FACTOR TRANSPORTER ATP-BINDING PROTEIN ECFA1"/>
    <property type="match status" value="1"/>
</dbReference>
<organism evidence="11 12">
    <name type="scientific">Propionimicrobium lymphophilum ACS-093-V-SCH5</name>
    <dbReference type="NCBI Taxonomy" id="883161"/>
    <lineage>
        <taxon>Bacteria</taxon>
        <taxon>Bacillati</taxon>
        <taxon>Actinomycetota</taxon>
        <taxon>Actinomycetes</taxon>
        <taxon>Propionibacteriales</taxon>
        <taxon>Propionibacteriaceae</taxon>
        <taxon>Propionimicrobium</taxon>
    </lineage>
</organism>
<dbReference type="InterPro" id="IPR003439">
    <property type="entry name" value="ABC_transporter-like_ATP-bd"/>
</dbReference>
<dbReference type="InterPro" id="IPR017871">
    <property type="entry name" value="ABC_transporter-like_CS"/>
</dbReference>
<dbReference type="SMART" id="SM00382">
    <property type="entry name" value="AAA"/>
    <property type="match status" value="2"/>
</dbReference>
<dbReference type="InterPro" id="IPR027417">
    <property type="entry name" value="P-loop_NTPase"/>
</dbReference>
<gene>
    <name evidence="11" type="ORF">HMPREF9306_01887</name>
</gene>
<feature type="transmembrane region" description="Helical" evidence="9">
    <location>
        <begin position="581"/>
        <end position="599"/>
    </location>
</feature>
<dbReference type="GO" id="GO:0016887">
    <property type="term" value="F:ATP hydrolysis activity"/>
    <property type="evidence" value="ECO:0007669"/>
    <property type="project" value="InterPro"/>
</dbReference>
<evidence type="ECO:0000313" key="11">
    <source>
        <dbReference type="EMBL" id="EPD32318.1"/>
    </source>
</evidence>
<dbReference type="InterPro" id="IPR015856">
    <property type="entry name" value="ABC_transpr_CbiO/EcfA_su"/>
</dbReference>
<dbReference type="GO" id="GO:0005524">
    <property type="term" value="F:ATP binding"/>
    <property type="evidence" value="ECO:0007669"/>
    <property type="project" value="UniProtKB-KW"/>
</dbReference>
<dbReference type="AlphaFoldDB" id="S2VXT8"/>
<comment type="caution">
    <text evidence="11">The sequence shown here is derived from an EMBL/GenBank/DDBJ whole genome shotgun (WGS) entry which is preliminary data.</text>
</comment>
<evidence type="ECO:0000313" key="12">
    <source>
        <dbReference type="Proteomes" id="UP000014417"/>
    </source>
</evidence>
<proteinExistence type="inferred from homology"/>
<dbReference type="Proteomes" id="UP000014417">
    <property type="component" value="Unassembled WGS sequence"/>
</dbReference>
<keyword evidence="6" id="KW-0067">ATP-binding</keyword>
<dbReference type="GO" id="GO:0043190">
    <property type="term" value="C:ATP-binding cassette (ABC) transporter complex"/>
    <property type="evidence" value="ECO:0007669"/>
    <property type="project" value="TreeGrafter"/>
</dbReference>
<evidence type="ECO:0000256" key="8">
    <source>
        <dbReference type="ARBA" id="ARBA00023136"/>
    </source>
</evidence>
<name>S2VXT8_9ACTN</name>
<keyword evidence="3" id="KW-0813">Transport</keyword>
<comment type="similarity">
    <text evidence="2">Belongs to the ABC transporter superfamily.</text>
</comment>
<keyword evidence="12" id="KW-1185">Reference proteome</keyword>
<dbReference type="CDD" id="cd16914">
    <property type="entry name" value="EcfT"/>
    <property type="match status" value="1"/>
</dbReference>
<dbReference type="STRING" id="883161.HMPREF9306_01887"/>
<feature type="transmembrane region" description="Helical" evidence="9">
    <location>
        <begin position="493"/>
        <end position="513"/>
    </location>
</feature>
<keyword evidence="4 9" id="KW-0812">Transmembrane</keyword>
<dbReference type="Pfam" id="PF00005">
    <property type="entry name" value="ABC_tran"/>
    <property type="match status" value="2"/>
</dbReference>
<evidence type="ECO:0000259" key="10">
    <source>
        <dbReference type="PROSITE" id="PS50893"/>
    </source>
</evidence>
<reference evidence="11 12" key="1">
    <citation type="submission" date="2013-04" db="EMBL/GenBank/DDBJ databases">
        <title>The Genome Sequence of Propionimicrobium lymphophilum ACS-093-V-SCH5.</title>
        <authorList>
            <consortium name="The Broad Institute Genomics Platform"/>
            <person name="Earl A."/>
            <person name="Ward D."/>
            <person name="Feldgarden M."/>
            <person name="Gevers D."/>
            <person name="Saerens B."/>
            <person name="Vaneechoutte M."/>
            <person name="Walker B."/>
            <person name="Young S."/>
            <person name="Zeng Q."/>
            <person name="Gargeya S."/>
            <person name="Fitzgerald M."/>
            <person name="Haas B."/>
            <person name="Abouelleil A."/>
            <person name="Allen A.W."/>
            <person name="Alvarado L."/>
            <person name="Arachchi H.M."/>
            <person name="Berlin A.M."/>
            <person name="Chapman S.B."/>
            <person name="Gainer-Dewar J."/>
            <person name="Goldberg J."/>
            <person name="Griggs A."/>
            <person name="Gujja S."/>
            <person name="Hansen M."/>
            <person name="Howarth C."/>
            <person name="Imamovic A."/>
            <person name="Ireland A."/>
            <person name="Larimer J."/>
            <person name="McCowan C."/>
            <person name="Murphy C."/>
            <person name="Pearson M."/>
            <person name="Poon T.W."/>
            <person name="Priest M."/>
            <person name="Roberts A."/>
            <person name="Saif S."/>
            <person name="Shea T."/>
            <person name="Sisk P."/>
            <person name="Sykes S."/>
            <person name="Wortman J."/>
            <person name="Nusbaum C."/>
            <person name="Birren B."/>
        </authorList>
    </citation>
    <scope>NUCLEOTIDE SEQUENCE [LARGE SCALE GENOMIC DNA]</scope>
    <source>
        <strain evidence="11 12">ACS-093-V-SCH5</strain>
    </source>
</reference>
<dbReference type="SUPFAM" id="SSF52540">
    <property type="entry name" value="P-loop containing nucleoside triphosphate hydrolases"/>
    <property type="match status" value="2"/>
</dbReference>
<dbReference type="CDD" id="cd03225">
    <property type="entry name" value="ABC_cobalt_CbiO_domain1"/>
    <property type="match status" value="2"/>
</dbReference>
<dbReference type="Pfam" id="PF02361">
    <property type="entry name" value="CbiQ"/>
    <property type="match status" value="1"/>
</dbReference>
<dbReference type="PANTHER" id="PTHR43553">
    <property type="entry name" value="HEAVY METAL TRANSPORTER"/>
    <property type="match status" value="1"/>
</dbReference>
<evidence type="ECO:0000256" key="7">
    <source>
        <dbReference type="ARBA" id="ARBA00022989"/>
    </source>
</evidence>
<keyword evidence="7 9" id="KW-1133">Transmembrane helix</keyword>
<evidence type="ECO:0000256" key="3">
    <source>
        <dbReference type="ARBA" id="ARBA00022448"/>
    </source>
</evidence>
<evidence type="ECO:0000256" key="2">
    <source>
        <dbReference type="ARBA" id="ARBA00005417"/>
    </source>
</evidence>
<dbReference type="EMBL" id="AGZR01000009">
    <property type="protein sequence ID" value="EPD32318.1"/>
    <property type="molecule type" value="Genomic_DNA"/>
</dbReference>
<feature type="domain" description="ABC transporter" evidence="10">
    <location>
        <begin position="273"/>
        <end position="499"/>
    </location>
</feature>
<dbReference type="InterPro" id="IPR003339">
    <property type="entry name" value="ABC/ECF_trnsptr_transmembrane"/>
</dbReference>
<dbReference type="HOGENOM" id="CLU_000604_38_1_11"/>
<feature type="domain" description="ABC transporter" evidence="10">
    <location>
        <begin position="1"/>
        <end position="225"/>
    </location>
</feature>
<dbReference type="InterPro" id="IPR050095">
    <property type="entry name" value="ECF_ABC_transporter_ATP-bd"/>
</dbReference>
<evidence type="ECO:0000256" key="9">
    <source>
        <dbReference type="SAM" id="Phobius"/>
    </source>
</evidence>
<accession>S2VXT8</accession>
<evidence type="ECO:0000256" key="6">
    <source>
        <dbReference type="ARBA" id="ARBA00022840"/>
    </source>
</evidence>